<evidence type="ECO:0000256" key="1">
    <source>
        <dbReference type="ARBA" id="ARBA00022884"/>
    </source>
</evidence>
<dbReference type="InParanoid" id="A0A068U1A8"/>
<dbReference type="FunFam" id="3.30.70.330:FF:000631">
    <property type="entry name" value="Glycine-rich RNA-binding protein 3, mitochondrial"/>
    <property type="match status" value="1"/>
</dbReference>
<dbReference type="InterPro" id="IPR048289">
    <property type="entry name" value="RRM2_NsCP33-like"/>
</dbReference>
<dbReference type="EMBL" id="HG739092">
    <property type="protein sequence ID" value="CDP02315.1"/>
    <property type="molecule type" value="Genomic_DNA"/>
</dbReference>
<name>A0A068U1A8_COFCA</name>
<feature type="domain" description="RRM" evidence="4">
    <location>
        <begin position="95"/>
        <end position="173"/>
    </location>
</feature>
<feature type="region of interest" description="Disordered" evidence="3">
    <location>
        <begin position="265"/>
        <end position="337"/>
    </location>
</feature>
<keyword evidence="6" id="KW-1185">Reference proteome</keyword>
<dbReference type="InterPro" id="IPR052462">
    <property type="entry name" value="SLIRP/GR-RBP-like"/>
</dbReference>
<dbReference type="AlphaFoldDB" id="A0A068U1A8"/>
<dbReference type="PANTHER" id="PTHR48027">
    <property type="entry name" value="HETEROGENEOUS NUCLEAR RIBONUCLEOPROTEIN 87F-RELATED"/>
    <property type="match status" value="1"/>
</dbReference>
<dbReference type="InterPro" id="IPR035979">
    <property type="entry name" value="RBD_domain_sf"/>
</dbReference>
<evidence type="ECO:0000313" key="6">
    <source>
        <dbReference type="Proteomes" id="UP000295252"/>
    </source>
</evidence>
<gene>
    <name evidence="5" type="ORF">GSCOC_T00039672001</name>
</gene>
<dbReference type="Pfam" id="PF00076">
    <property type="entry name" value="RRM_1"/>
    <property type="match status" value="1"/>
</dbReference>
<keyword evidence="1 2" id="KW-0694">RNA-binding</keyword>
<dbReference type="GO" id="GO:0003723">
    <property type="term" value="F:RNA binding"/>
    <property type="evidence" value="ECO:0007669"/>
    <property type="project" value="UniProtKB-UniRule"/>
</dbReference>
<reference evidence="6" key="1">
    <citation type="journal article" date="2014" name="Science">
        <title>The coffee genome provides insight into the convergent evolution of caffeine biosynthesis.</title>
        <authorList>
            <person name="Denoeud F."/>
            <person name="Carretero-Paulet L."/>
            <person name="Dereeper A."/>
            <person name="Droc G."/>
            <person name="Guyot R."/>
            <person name="Pietrella M."/>
            <person name="Zheng C."/>
            <person name="Alberti A."/>
            <person name="Anthony F."/>
            <person name="Aprea G."/>
            <person name="Aury J.M."/>
            <person name="Bento P."/>
            <person name="Bernard M."/>
            <person name="Bocs S."/>
            <person name="Campa C."/>
            <person name="Cenci A."/>
            <person name="Combes M.C."/>
            <person name="Crouzillat D."/>
            <person name="Da Silva C."/>
            <person name="Daddiego L."/>
            <person name="De Bellis F."/>
            <person name="Dussert S."/>
            <person name="Garsmeur O."/>
            <person name="Gayraud T."/>
            <person name="Guignon V."/>
            <person name="Jahn K."/>
            <person name="Jamilloux V."/>
            <person name="Joet T."/>
            <person name="Labadie K."/>
            <person name="Lan T."/>
            <person name="Leclercq J."/>
            <person name="Lepelley M."/>
            <person name="Leroy T."/>
            <person name="Li L.T."/>
            <person name="Librado P."/>
            <person name="Lopez L."/>
            <person name="Munoz A."/>
            <person name="Noel B."/>
            <person name="Pallavicini A."/>
            <person name="Perrotta G."/>
            <person name="Poncet V."/>
            <person name="Pot D."/>
            <person name="Priyono X."/>
            <person name="Rigoreau M."/>
            <person name="Rouard M."/>
            <person name="Rozas J."/>
            <person name="Tranchant-Dubreuil C."/>
            <person name="VanBuren R."/>
            <person name="Zhang Q."/>
            <person name="Andrade A.C."/>
            <person name="Argout X."/>
            <person name="Bertrand B."/>
            <person name="de Kochko A."/>
            <person name="Graziosi G."/>
            <person name="Henry R.J."/>
            <person name="Jayarama X."/>
            <person name="Ming R."/>
            <person name="Nagai C."/>
            <person name="Rounsley S."/>
            <person name="Sankoff D."/>
            <person name="Giuliano G."/>
            <person name="Albert V.A."/>
            <person name="Wincker P."/>
            <person name="Lashermes P."/>
        </authorList>
    </citation>
    <scope>NUCLEOTIDE SEQUENCE [LARGE SCALE GENOMIC DNA]</scope>
    <source>
        <strain evidence="6">cv. DH200-94</strain>
    </source>
</reference>
<dbReference type="OrthoDB" id="439808at2759"/>
<dbReference type="CDD" id="cd21608">
    <property type="entry name" value="RRM2_NsCP33_like"/>
    <property type="match status" value="1"/>
</dbReference>
<dbReference type="PROSITE" id="PS50102">
    <property type="entry name" value="RRM"/>
    <property type="match status" value="1"/>
</dbReference>
<protein>
    <recommendedName>
        <fullName evidence="4">RRM domain-containing protein</fullName>
    </recommendedName>
</protein>
<evidence type="ECO:0000313" key="5">
    <source>
        <dbReference type="EMBL" id="CDP02315.1"/>
    </source>
</evidence>
<dbReference type="Gene3D" id="3.30.70.330">
    <property type="match status" value="1"/>
</dbReference>
<evidence type="ECO:0000256" key="3">
    <source>
        <dbReference type="SAM" id="MobiDB-lite"/>
    </source>
</evidence>
<sequence length="337" mass="36058">MYLCSLDQRRKHSSPHYKVFRPSATVNLLKPSQVHFRKGRDNGSRGSRCQREGVDMAFVNRISNVLKLRVSRHMNLELSASNSSLYQTIRSMSSSKLFVGGLSYNTDETSLKEAFSQHGEVVEARIIMDRDHGNSRGFGFVTYASSEEASAAIQAFDGQDLHGRRIRVNYANDRPRAPRFSGGYGGGGSGFNYGRGNGDYGGPGGYASGSYGGGGPRGGYDSGNYGNSNQYASGDGRMDGFSGSNYGSRVGDGNAGNFGASGDSHYLSSDSSNQGGFANSGFDGNTSPYGQAQEQLSGNQGGADALDEDFGQDTLNANYKDNDDDEDDSNDYVNTRG</sequence>
<dbReference type="InterPro" id="IPR012677">
    <property type="entry name" value="Nucleotide-bd_a/b_plait_sf"/>
</dbReference>
<feature type="compositionally biased region" description="Polar residues" evidence="3">
    <location>
        <begin position="273"/>
        <end position="298"/>
    </location>
</feature>
<dbReference type="Gramene" id="CDP02315">
    <property type="protein sequence ID" value="CDP02315"/>
    <property type="gene ID" value="GSCOC_T00039672001"/>
</dbReference>
<accession>A0A068U1A8</accession>
<dbReference type="SMART" id="SM00360">
    <property type="entry name" value="RRM"/>
    <property type="match status" value="1"/>
</dbReference>
<organism evidence="5 6">
    <name type="scientific">Coffea canephora</name>
    <name type="common">Robusta coffee</name>
    <dbReference type="NCBI Taxonomy" id="49390"/>
    <lineage>
        <taxon>Eukaryota</taxon>
        <taxon>Viridiplantae</taxon>
        <taxon>Streptophyta</taxon>
        <taxon>Embryophyta</taxon>
        <taxon>Tracheophyta</taxon>
        <taxon>Spermatophyta</taxon>
        <taxon>Magnoliopsida</taxon>
        <taxon>eudicotyledons</taxon>
        <taxon>Gunneridae</taxon>
        <taxon>Pentapetalae</taxon>
        <taxon>asterids</taxon>
        <taxon>lamiids</taxon>
        <taxon>Gentianales</taxon>
        <taxon>Rubiaceae</taxon>
        <taxon>Ixoroideae</taxon>
        <taxon>Gardenieae complex</taxon>
        <taxon>Bertiereae - Coffeeae clade</taxon>
        <taxon>Coffeeae</taxon>
        <taxon>Coffea</taxon>
    </lineage>
</organism>
<dbReference type="SUPFAM" id="SSF54928">
    <property type="entry name" value="RNA-binding domain, RBD"/>
    <property type="match status" value="1"/>
</dbReference>
<evidence type="ECO:0000259" key="4">
    <source>
        <dbReference type="PROSITE" id="PS50102"/>
    </source>
</evidence>
<dbReference type="InterPro" id="IPR000504">
    <property type="entry name" value="RRM_dom"/>
</dbReference>
<dbReference type="OMA" id="KPEMING"/>
<evidence type="ECO:0000256" key="2">
    <source>
        <dbReference type="PROSITE-ProRule" id="PRU00176"/>
    </source>
</evidence>
<proteinExistence type="predicted"/>
<dbReference type="Proteomes" id="UP000295252">
    <property type="component" value="Chromosome IX"/>
</dbReference>
<dbReference type="STRING" id="49390.A0A068U1A8"/>